<feature type="region of interest" description="Disordered" evidence="6">
    <location>
        <begin position="160"/>
        <end position="194"/>
    </location>
</feature>
<evidence type="ECO:0000256" key="1">
    <source>
        <dbReference type="ARBA" id="ARBA00006857"/>
    </source>
</evidence>
<keyword evidence="2 5" id="KW-0689">Ribosomal protein</keyword>
<evidence type="ECO:0000256" key="6">
    <source>
        <dbReference type="SAM" id="MobiDB-lite"/>
    </source>
</evidence>
<dbReference type="EMBL" id="DUJS01000004">
    <property type="protein sequence ID" value="HII70454.1"/>
    <property type="molecule type" value="Genomic_DNA"/>
</dbReference>
<proteinExistence type="inferred from homology"/>
<dbReference type="NCBIfam" id="NF003269">
    <property type="entry name" value="PRK04243.1"/>
    <property type="match status" value="1"/>
</dbReference>
<dbReference type="Gene3D" id="3.40.1120.10">
    <property type="entry name" value="Ribosomal protein l15e"/>
    <property type="match status" value="1"/>
</dbReference>
<feature type="compositionally biased region" description="Basic residues" evidence="6">
    <location>
        <begin position="184"/>
        <end position="194"/>
    </location>
</feature>
<evidence type="ECO:0000256" key="2">
    <source>
        <dbReference type="ARBA" id="ARBA00022980"/>
    </source>
</evidence>
<dbReference type="Pfam" id="PF00827">
    <property type="entry name" value="Ribosomal_L15e"/>
    <property type="match status" value="1"/>
</dbReference>
<evidence type="ECO:0000313" key="8">
    <source>
        <dbReference type="Proteomes" id="UP000619545"/>
    </source>
</evidence>
<dbReference type="PANTHER" id="PTHR11847">
    <property type="entry name" value="RIBOSOMAL PROTEIN L15"/>
    <property type="match status" value="1"/>
</dbReference>
<dbReference type="GO" id="GO:0003723">
    <property type="term" value="F:RNA binding"/>
    <property type="evidence" value="ECO:0007669"/>
    <property type="project" value="TreeGrafter"/>
</dbReference>
<dbReference type="InterPro" id="IPR000439">
    <property type="entry name" value="Ribosomal_eL15"/>
</dbReference>
<feature type="region of interest" description="Disordered" evidence="6">
    <location>
        <begin position="67"/>
        <end position="96"/>
    </location>
</feature>
<dbReference type="HAMAP" id="MF_00256">
    <property type="entry name" value="Ribosomal_eL15"/>
    <property type="match status" value="1"/>
</dbReference>
<reference evidence="7" key="1">
    <citation type="journal article" date="2020" name="bioRxiv">
        <title>A rank-normalized archaeal taxonomy based on genome phylogeny resolves widespread incomplete and uneven classifications.</title>
        <authorList>
            <person name="Rinke C."/>
            <person name="Chuvochina M."/>
            <person name="Mussig A.J."/>
            <person name="Chaumeil P.-A."/>
            <person name="Waite D.W."/>
            <person name="Whitman W.B."/>
            <person name="Parks D.H."/>
            <person name="Hugenholtz P."/>
        </authorList>
    </citation>
    <scope>NUCLEOTIDE SEQUENCE</scope>
    <source>
        <strain evidence="7">UBA8853</strain>
    </source>
</reference>
<gene>
    <name evidence="5" type="primary">rpl15e</name>
    <name evidence="7" type="ORF">HA336_04395</name>
</gene>
<evidence type="ECO:0000256" key="4">
    <source>
        <dbReference type="ARBA" id="ARBA00035214"/>
    </source>
</evidence>
<comment type="similarity">
    <text evidence="1 5">Belongs to the eukaryotic ribosomal protein eL15 family.</text>
</comment>
<dbReference type="GO" id="GO:0022625">
    <property type="term" value="C:cytosolic large ribosomal subunit"/>
    <property type="evidence" value="ECO:0007669"/>
    <property type="project" value="TreeGrafter"/>
</dbReference>
<keyword evidence="3 5" id="KW-0687">Ribonucleoprotein</keyword>
<dbReference type="PROSITE" id="PS01194">
    <property type="entry name" value="RIBOSOMAL_L15E"/>
    <property type="match status" value="1"/>
</dbReference>
<dbReference type="GO" id="GO:0003735">
    <property type="term" value="F:structural constituent of ribosome"/>
    <property type="evidence" value="ECO:0007669"/>
    <property type="project" value="InterPro"/>
</dbReference>
<dbReference type="FunFam" id="3.40.1120.10:FF:000002">
    <property type="entry name" value="50S ribosomal protein L15e"/>
    <property type="match status" value="1"/>
</dbReference>
<dbReference type="GO" id="GO:0002181">
    <property type="term" value="P:cytoplasmic translation"/>
    <property type="evidence" value="ECO:0007669"/>
    <property type="project" value="TreeGrafter"/>
</dbReference>
<name>A0A832TGR2_9EURY</name>
<sequence length="194" mass="23071">MSMYKYQREAWKRPKDSYVGELLKERLPKWRKGPSVQRIKRPTRIERARRLGYRAKPGYVVVRVRVPKGGRRKSRPKKGRRPKRMGKNKFSPGKSKQWIAEERAQRKYPNLEVLNSYWVGEDGQYKYYEVIMVDPYHPQIKSDHRINWICQKSQKGRVFRGKTGAGKKARGLRKRGKGAEKVRPSLRAHRRRGK</sequence>
<comment type="caution">
    <text evidence="7">The sequence shown here is derived from an EMBL/GenBank/DDBJ whole genome shotgun (WGS) entry which is preliminary data.</text>
</comment>
<feature type="compositionally biased region" description="Basic residues" evidence="6">
    <location>
        <begin position="67"/>
        <end position="87"/>
    </location>
</feature>
<feature type="compositionally biased region" description="Basic residues" evidence="6">
    <location>
        <begin position="160"/>
        <end position="176"/>
    </location>
</feature>
<evidence type="ECO:0000256" key="5">
    <source>
        <dbReference type="HAMAP-Rule" id="MF_00256"/>
    </source>
</evidence>
<dbReference type="InterPro" id="IPR024794">
    <property type="entry name" value="Rbsml_eL15_core_dom_sf"/>
</dbReference>
<evidence type="ECO:0000313" key="7">
    <source>
        <dbReference type="EMBL" id="HII70454.1"/>
    </source>
</evidence>
<dbReference type="InterPro" id="IPR020926">
    <property type="entry name" value="Ribosomal_eL15_arc"/>
</dbReference>
<organism evidence="7 8">
    <name type="scientific">Methanopyrus kandleri</name>
    <dbReference type="NCBI Taxonomy" id="2320"/>
    <lineage>
        <taxon>Archaea</taxon>
        <taxon>Methanobacteriati</taxon>
        <taxon>Methanobacteriota</taxon>
        <taxon>Methanomada group</taxon>
        <taxon>Methanopyri</taxon>
        <taxon>Methanopyrales</taxon>
        <taxon>Methanopyraceae</taxon>
        <taxon>Methanopyrus</taxon>
    </lineage>
</organism>
<dbReference type="PANTHER" id="PTHR11847:SF4">
    <property type="entry name" value="LARGE RIBOSOMAL SUBUNIT PROTEIN EL15"/>
    <property type="match status" value="1"/>
</dbReference>
<dbReference type="SUPFAM" id="SSF54189">
    <property type="entry name" value="Ribosomal proteins S24e, L23 and L15e"/>
    <property type="match status" value="1"/>
</dbReference>
<evidence type="ECO:0000256" key="3">
    <source>
        <dbReference type="ARBA" id="ARBA00023274"/>
    </source>
</evidence>
<dbReference type="Proteomes" id="UP000619545">
    <property type="component" value="Unassembled WGS sequence"/>
</dbReference>
<dbReference type="RefSeq" id="WP_148679487.1">
    <property type="nucleotide sequence ID" value="NZ_DUJS01000004.1"/>
</dbReference>
<protein>
    <recommendedName>
        <fullName evidence="4 5">Large ribosomal subunit protein eL15</fullName>
    </recommendedName>
</protein>
<dbReference type="InterPro" id="IPR012678">
    <property type="entry name" value="Ribosomal_uL23/eL15/eS24_sf"/>
</dbReference>
<dbReference type="GeneID" id="1477692"/>
<dbReference type="AlphaFoldDB" id="A0A832TGR2"/>
<dbReference type="SMART" id="SM01384">
    <property type="entry name" value="Ribosomal_L15e"/>
    <property type="match status" value="1"/>
</dbReference>
<accession>A0A832TGR2</accession>
<dbReference type="InterPro" id="IPR020925">
    <property type="entry name" value="Ribosomal_eL15_CS"/>
</dbReference>